<feature type="domain" description="AMP-dependent synthetase/ligase" evidence="3">
    <location>
        <begin position="36"/>
        <end position="422"/>
    </location>
</feature>
<dbReference type="InterPro" id="IPR020845">
    <property type="entry name" value="AMP-binding_CS"/>
</dbReference>
<sequence>MAERIETMGAPEGGLSLVRGTTDVPMLELTIPGLLRAAVKAHGAREALVFPGQEVRLSYRAFAERVDALAAGFLALGLKQGERVGIWSPNRLEWVLTQFATARIGVILVNINPAYRVTELEYALNKVGCVALVTAARFKSSDYLAMLRDLAPELATATPGQLQAARLPALRAVIAMGEEAQPGMLRFDDVARTPDVAALDAIEATLDPNDAINIQFTSGTTGRPKGATLTHRNIVNNAAQVTARIHLTEADRLCIPVPLYHCFGMVMGVLGAVSKGAARIFPGEAFEPAKTLDVLAAERCTACYGVPTMFLAMLQDLEDNPRDLTSLRTGIMAGALCPVEIMRKVQARMHMTEVTICYGMTETSPVSFQSFTDDPLDKRCETVGRVHPHLEVKIVGEDGAIVPVGQRGELCTRGYSVMQGYWDEPEKTAESIRDGWMFTGDLAEFDEQGFCSIVGRVKDMIIRGGENVYPREVEEFLMSHPKVADVQVFGGPDEKYGEEVCAWVVPERHQEVTPEEMRAFAKDRIAHFKVPRFVRIVTEFPLTVTGKPQKFIMRDKEMELQGRA</sequence>
<protein>
    <submittedName>
        <fullName evidence="5">AMP-binding protein</fullName>
    </submittedName>
</protein>
<evidence type="ECO:0000256" key="2">
    <source>
        <dbReference type="ARBA" id="ARBA00022598"/>
    </source>
</evidence>
<dbReference type="RefSeq" id="WP_380721871.1">
    <property type="nucleotide sequence ID" value="NZ_JBHSGI010000033.1"/>
</dbReference>
<gene>
    <name evidence="5" type="ORF">ACFO5X_22735</name>
</gene>
<evidence type="ECO:0000259" key="4">
    <source>
        <dbReference type="Pfam" id="PF13193"/>
    </source>
</evidence>
<dbReference type="CDD" id="cd05917">
    <property type="entry name" value="FACL_like_2"/>
    <property type="match status" value="1"/>
</dbReference>
<evidence type="ECO:0000313" key="6">
    <source>
        <dbReference type="Proteomes" id="UP001595973"/>
    </source>
</evidence>
<evidence type="ECO:0000256" key="1">
    <source>
        <dbReference type="ARBA" id="ARBA00006432"/>
    </source>
</evidence>
<organism evidence="5 6">
    <name type="scientific">Seohaeicola nanhaiensis</name>
    <dbReference type="NCBI Taxonomy" id="1387282"/>
    <lineage>
        <taxon>Bacteria</taxon>
        <taxon>Pseudomonadati</taxon>
        <taxon>Pseudomonadota</taxon>
        <taxon>Alphaproteobacteria</taxon>
        <taxon>Rhodobacterales</taxon>
        <taxon>Roseobacteraceae</taxon>
        <taxon>Seohaeicola</taxon>
    </lineage>
</organism>
<dbReference type="InterPro" id="IPR000873">
    <property type="entry name" value="AMP-dep_synth/lig_dom"/>
</dbReference>
<dbReference type="PANTHER" id="PTHR43201:SF5">
    <property type="entry name" value="MEDIUM-CHAIN ACYL-COA LIGASE ACSF2, MITOCHONDRIAL"/>
    <property type="match status" value="1"/>
</dbReference>
<dbReference type="Gene3D" id="3.30.300.30">
    <property type="match status" value="1"/>
</dbReference>
<keyword evidence="6" id="KW-1185">Reference proteome</keyword>
<dbReference type="SUPFAM" id="SSF56801">
    <property type="entry name" value="Acetyl-CoA synthetase-like"/>
    <property type="match status" value="1"/>
</dbReference>
<dbReference type="InterPro" id="IPR025110">
    <property type="entry name" value="AMP-bd_C"/>
</dbReference>
<dbReference type="Proteomes" id="UP001595973">
    <property type="component" value="Unassembled WGS sequence"/>
</dbReference>
<reference evidence="6" key="1">
    <citation type="journal article" date="2019" name="Int. J. Syst. Evol. Microbiol.">
        <title>The Global Catalogue of Microorganisms (GCM) 10K type strain sequencing project: providing services to taxonomists for standard genome sequencing and annotation.</title>
        <authorList>
            <consortium name="The Broad Institute Genomics Platform"/>
            <consortium name="The Broad Institute Genome Sequencing Center for Infectious Disease"/>
            <person name="Wu L."/>
            <person name="Ma J."/>
        </authorList>
    </citation>
    <scope>NUCLEOTIDE SEQUENCE [LARGE SCALE GENOMIC DNA]</scope>
    <source>
        <strain evidence="6">CGMCC 4.7283</strain>
    </source>
</reference>
<dbReference type="PANTHER" id="PTHR43201">
    <property type="entry name" value="ACYL-COA SYNTHETASE"/>
    <property type="match status" value="1"/>
</dbReference>
<comment type="caution">
    <text evidence="5">The sequence shown here is derived from an EMBL/GenBank/DDBJ whole genome shotgun (WGS) entry which is preliminary data.</text>
</comment>
<dbReference type="Pfam" id="PF00501">
    <property type="entry name" value="AMP-binding"/>
    <property type="match status" value="1"/>
</dbReference>
<feature type="domain" description="AMP-binding enzyme C-terminal" evidence="4">
    <location>
        <begin position="472"/>
        <end position="547"/>
    </location>
</feature>
<dbReference type="EMBL" id="JBHSGI010000033">
    <property type="protein sequence ID" value="MFC4671387.1"/>
    <property type="molecule type" value="Genomic_DNA"/>
</dbReference>
<evidence type="ECO:0000259" key="3">
    <source>
        <dbReference type="Pfam" id="PF00501"/>
    </source>
</evidence>
<dbReference type="Gene3D" id="3.40.50.12780">
    <property type="entry name" value="N-terminal domain of ligase-like"/>
    <property type="match status" value="1"/>
</dbReference>
<comment type="similarity">
    <text evidence="1">Belongs to the ATP-dependent AMP-binding enzyme family.</text>
</comment>
<keyword evidence="2" id="KW-0436">Ligase</keyword>
<accession>A0ABV9KMK9</accession>
<name>A0ABV9KMK9_9RHOB</name>
<evidence type="ECO:0000313" key="5">
    <source>
        <dbReference type="EMBL" id="MFC4671387.1"/>
    </source>
</evidence>
<dbReference type="InterPro" id="IPR042099">
    <property type="entry name" value="ANL_N_sf"/>
</dbReference>
<dbReference type="Pfam" id="PF13193">
    <property type="entry name" value="AMP-binding_C"/>
    <property type="match status" value="1"/>
</dbReference>
<dbReference type="InterPro" id="IPR045851">
    <property type="entry name" value="AMP-bd_C_sf"/>
</dbReference>
<dbReference type="PROSITE" id="PS00455">
    <property type="entry name" value="AMP_BINDING"/>
    <property type="match status" value="1"/>
</dbReference>
<proteinExistence type="inferred from homology"/>